<comment type="caution">
    <text evidence="2">The sequence shown here is derived from an EMBL/GenBank/DDBJ whole genome shotgun (WGS) entry which is preliminary data.</text>
</comment>
<reference evidence="3" key="1">
    <citation type="journal article" date="2019" name="Int. J. Syst. Evol. Microbiol.">
        <title>The Global Catalogue of Microorganisms (GCM) 10K type strain sequencing project: providing services to taxonomists for standard genome sequencing and annotation.</title>
        <authorList>
            <consortium name="The Broad Institute Genomics Platform"/>
            <consortium name="The Broad Institute Genome Sequencing Center for Infectious Disease"/>
            <person name="Wu L."/>
            <person name="Ma J."/>
        </authorList>
    </citation>
    <scope>NUCLEOTIDE SEQUENCE [LARGE SCALE GENOMIC DNA]</scope>
    <source>
        <strain evidence="3">ICMP 6774ER</strain>
    </source>
</reference>
<feature type="transmembrane region" description="Helical" evidence="1">
    <location>
        <begin position="69"/>
        <end position="88"/>
    </location>
</feature>
<keyword evidence="1" id="KW-1133">Transmembrane helix</keyword>
<accession>A0ABW4T108</accession>
<dbReference type="Proteomes" id="UP001597368">
    <property type="component" value="Unassembled WGS sequence"/>
</dbReference>
<keyword evidence="1" id="KW-0472">Membrane</keyword>
<evidence type="ECO:0000313" key="2">
    <source>
        <dbReference type="EMBL" id="MFD1935017.1"/>
    </source>
</evidence>
<feature type="transmembrane region" description="Helical" evidence="1">
    <location>
        <begin position="100"/>
        <end position="119"/>
    </location>
</feature>
<gene>
    <name evidence="2" type="ORF">ACFSKW_26440</name>
</gene>
<organism evidence="2 3">
    <name type="scientific">Nonomuraea mangrovi</name>
    <dbReference type="NCBI Taxonomy" id="2316207"/>
    <lineage>
        <taxon>Bacteria</taxon>
        <taxon>Bacillati</taxon>
        <taxon>Actinomycetota</taxon>
        <taxon>Actinomycetes</taxon>
        <taxon>Streptosporangiales</taxon>
        <taxon>Streptosporangiaceae</taxon>
        <taxon>Nonomuraea</taxon>
    </lineage>
</organism>
<dbReference type="EMBL" id="JBHUFV010000038">
    <property type="protein sequence ID" value="MFD1935017.1"/>
    <property type="molecule type" value="Genomic_DNA"/>
</dbReference>
<keyword evidence="3" id="KW-1185">Reference proteome</keyword>
<sequence>MPTLTTKPALPPSTRRTVVIMYVGLALTLIAMLVPLADLAIGDTLSSHVRDVYSAYLQPDQVDSTATVLLTYLLVTGALGVLSWWWLIVAVRRRRRWARVAATIVLALAGCAALVNLFAEEYGRTIVPAFIGLTGLLPCLAGLAAVVLLWRRDPASTSA</sequence>
<feature type="transmembrane region" description="Helical" evidence="1">
    <location>
        <begin position="20"/>
        <end position="41"/>
    </location>
</feature>
<feature type="transmembrane region" description="Helical" evidence="1">
    <location>
        <begin position="125"/>
        <end position="150"/>
    </location>
</feature>
<evidence type="ECO:0000313" key="3">
    <source>
        <dbReference type="Proteomes" id="UP001597368"/>
    </source>
</evidence>
<protein>
    <submittedName>
        <fullName evidence="2">Uncharacterized protein</fullName>
    </submittedName>
</protein>
<evidence type="ECO:0000256" key="1">
    <source>
        <dbReference type="SAM" id="Phobius"/>
    </source>
</evidence>
<dbReference type="RefSeq" id="WP_379575131.1">
    <property type="nucleotide sequence ID" value="NZ_JBHUFV010000038.1"/>
</dbReference>
<proteinExistence type="predicted"/>
<name>A0ABW4T108_9ACTN</name>
<keyword evidence="1" id="KW-0812">Transmembrane</keyword>